<feature type="domain" description="DBINO" evidence="12">
    <location>
        <begin position="288"/>
        <end position="413"/>
    </location>
</feature>
<dbReference type="PANTHER" id="PTHR45685:SF2">
    <property type="entry name" value="CHROMATIN-REMODELING ATPASE INO80"/>
    <property type="match status" value="1"/>
</dbReference>
<dbReference type="SUPFAM" id="SSF52540">
    <property type="entry name" value="P-loop containing nucleoside triphosphate hydrolases"/>
    <property type="match status" value="1"/>
</dbReference>
<sequence>MDRNRQSKDLFYSNLFNLEPLLNFQLPQPEDDFDYYANSSQDESRGSPGRTIAKHGNGTMTKRELSLARKRRQSLNSEEEDDSVDDYYGTHVTEERYRQMLGEHIKKYKRRSKDSSSPMPTHMGNLAPKGNSSTRARRSGSEQHTGFLEGETANDWTNDYNAHRPGSHHEADFALMRTPDRVIYEPAYLDIGDGITFKIPPTYDKLAASLNLPSFSDIQVEEVYLEGTLDLGSIASMIAQDKRFGFRSQAGMGDPQPQYESLQARLDALVFSNSSQKFSLKVSDVGLNSSIPEGAAGSIKRAILSEGGMLQIYYVKVLEKGDTYEVKMKVSRSLKMMRGAAIRTRKLARDMLLFWKRIDKEMAEVRKREEREAAEALRREQELREAKRQQQRLNFLIQQTELYSHFMQNKSNLHSSEALPSGDEKPDYQEGTWASDSAPAEEEDPEEAELKKEALRVAQDAVSKQKRLTSAFDDECSRLRQASEPDQNEVAGANNIDLLHPSTMPVTSTVQTPELFKGSLKEYQLKGLQWLVNCYEQGLNGILADEMGLGKTIQAMAFLAHLAEDKNIWGPFLVVAPASVLNNWVDEINRFCPDLKALPYWGGLSERTVLRKKINPKNLYRRFA</sequence>
<evidence type="ECO:0000256" key="3">
    <source>
        <dbReference type="ARBA" id="ARBA00022763"/>
    </source>
</evidence>
<evidence type="ECO:0000256" key="10">
    <source>
        <dbReference type="SAM" id="MobiDB-lite"/>
    </source>
</evidence>
<name>A0A5D3BZ61_CUCMM</name>
<feature type="region of interest" description="Disordered" evidence="10">
    <location>
        <begin position="37"/>
        <end position="87"/>
    </location>
</feature>
<organism evidence="13 14">
    <name type="scientific">Cucumis melo var. makuwa</name>
    <name type="common">Oriental melon</name>
    <dbReference type="NCBI Taxonomy" id="1194695"/>
    <lineage>
        <taxon>Eukaryota</taxon>
        <taxon>Viridiplantae</taxon>
        <taxon>Streptophyta</taxon>
        <taxon>Embryophyta</taxon>
        <taxon>Tracheophyta</taxon>
        <taxon>Spermatophyta</taxon>
        <taxon>Magnoliopsida</taxon>
        <taxon>eudicotyledons</taxon>
        <taxon>Gunneridae</taxon>
        <taxon>Pentapetalae</taxon>
        <taxon>rosids</taxon>
        <taxon>fabids</taxon>
        <taxon>Cucurbitales</taxon>
        <taxon>Cucurbitaceae</taxon>
        <taxon>Benincaseae</taxon>
        <taxon>Cucumis</taxon>
    </lineage>
</organism>
<feature type="region of interest" description="Disordered" evidence="10">
    <location>
        <begin position="107"/>
        <end position="147"/>
    </location>
</feature>
<evidence type="ECO:0000313" key="14">
    <source>
        <dbReference type="Proteomes" id="UP000321947"/>
    </source>
</evidence>
<dbReference type="InterPro" id="IPR027417">
    <property type="entry name" value="P-loop_NTPase"/>
</dbReference>
<dbReference type="PROSITE" id="PS51413">
    <property type="entry name" value="DBINO"/>
    <property type="match status" value="1"/>
</dbReference>
<proteinExistence type="inferred from homology"/>
<keyword evidence="4 8" id="KW-0067">ATP-binding</keyword>
<reference evidence="13 14" key="1">
    <citation type="submission" date="2019-08" db="EMBL/GenBank/DDBJ databases">
        <title>Draft genome sequences of two oriental melons (Cucumis melo L. var makuwa).</title>
        <authorList>
            <person name="Kwon S.-Y."/>
        </authorList>
    </citation>
    <scope>NUCLEOTIDE SEQUENCE [LARGE SCALE GENOMIC DNA]</scope>
    <source>
        <strain evidence="14">cv. Chang Bougi</strain>
        <tissue evidence="13">Leaf</tissue>
    </source>
</reference>
<dbReference type="PANTHER" id="PTHR45685">
    <property type="entry name" value="HELICASE SRCAP-RELATED"/>
    <property type="match status" value="1"/>
</dbReference>
<evidence type="ECO:0000256" key="4">
    <source>
        <dbReference type="ARBA" id="ARBA00022840"/>
    </source>
</evidence>
<evidence type="ECO:0000259" key="11">
    <source>
        <dbReference type="PROSITE" id="PS51192"/>
    </source>
</evidence>
<dbReference type="Pfam" id="PF00176">
    <property type="entry name" value="SNF2-rel_dom"/>
    <property type="match status" value="1"/>
</dbReference>
<evidence type="ECO:0000256" key="1">
    <source>
        <dbReference type="ARBA" id="ARBA00004123"/>
    </source>
</evidence>
<evidence type="ECO:0000256" key="9">
    <source>
        <dbReference type="SAM" id="Coils"/>
    </source>
</evidence>
<dbReference type="GO" id="GO:0006281">
    <property type="term" value="P:DNA repair"/>
    <property type="evidence" value="ECO:0007669"/>
    <property type="project" value="UniProtKB-UniRule"/>
</dbReference>
<feature type="coiled-coil region" evidence="9">
    <location>
        <begin position="360"/>
        <end position="399"/>
    </location>
</feature>
<comment type="similarity">
    <text evidence="8">Belongs to the SNF2/RAD54 helicase family.</text>
</comment>
<keyword evidence="5 8" id="KW-0238">DNA-binding</keyword>
<comment type="subunit">
    <text evidence="8">Component of the INO80 chromatin-remodeling complex.</text>
</comment>
<comment type="catalytic activity">
    <reaction evidence="8">
        <text>ATP + H2O = ADP + phosphate + H(+)</text>
        <dbReference type="Rhea" id="RHEA:13065"/>
        <dbReference type="ChEBI" id="CHEBI:15377"/>
        <dbReference type="ChEBI" id="CHEBI:15378"/>
        <dbReference type="ChEBI" id="CHEBI:30616"/>
        <dbReference type="ChEBI" id="CHEBI:43474"/>
        <dbReference type="ChEBI" id="CHEBI:456216"/>
    </reaction>
</comment>
<dbReference type="InterPro" id="IPR000330">
    <property type="entry name" value="SNF2_N"/>
</dbReference>
<dbReference type="InterPro" id="IPR020838">
    <property type="entry name" value="DBINO"/>
</dbReference>
<keyword evidence="3 8" id="KW-0227">DNA damage</keyword>
<comment type="subcellular location">
    <subcellularLocation>
        <location evidence="1 8">Nucleus</location>
    </subcellularLocation>
</comment>
<evidence type="ECO:0000256" key="7">
    <source>
        <dbReference type="ARBA" id="ARBA00023242"/>
    </source>
</evidence>
<protein>
    <recommendedName>
        <fullName evidence="8">Chromatin-remodeling ATPase INO80</fullName>
        <ecNumber evidence="8">3.6.4.-</ecNumber>
    </recommendedName>
</protein>
<keyword evidence="9" id="KW-0175">Coiled coil</keyword>
<dbReference type="GO" id="GO:0006338">
    <property type="term" value="P:chromatin remodeling"/>
    <property type="evidence" value="ECO:0007669"/>
    <property type="project" value="UniProtKB-UniRule"/>
</dbReference>
<dbReference type="EC" id="3.6.4.-" evidence="8"/>
<dbReference type="PROSITE" id="PS51192">
    <property type="entry name" value="HELICASE_ATP_BIND_1"/>
    <property type="match status" value="1"/>
</dbReference>
<keyword evidence="13" id="KW-0347">Helicase</keyword>
<evidence type="ECO:0000256" key="8">
    <source>
        <dbReference type="RuleBase" id="RU368001"/>
    </source>
</evidence>
<keyword evidence="6 8" id="KW-0234">DNA repair</keyword>
<evidence type="ECO:0000313" key="13">
    <source>
        <dbReference type="EMBL" id="TYK04308.1"/>
    </source>
</evidence>
<dbReference type="GO" id="GO:0031011">
    <property type="term" value="C:Ino80 complex"/>
    <property type="evidence" value="ECO:0007669"/>
    <property type="project" value="UniProtKB-UniRule"/>
</dbReference>
<keyword evidence="8" id="KW-0378">Hydrolase</keyword>
<dbReference type="InterPro" id="IPR038718">
    <property type="entry name" value="SNF2-like_sf"/>
</dbReference>
<dbReference type="GO" id="GO:0005524">
    <property type="term" value="F:ATP binding"/>
    <property type="evidence" value="ECO:0007669"/>
    <property type="project" value="UniProtKB-UniRule"/>
</dbReference>
<gene>
    <name evidence="13" type="ORF">E5676_scaffold527G00370</name>
</gene>
<dbReference type="GO" id="GO:0003677">
    <property type="term" value="F:DNA binding"/>
    <property type="evidence" value="ECO:0007669"/>
    <property type="project" value="UniProtKB-UniRule"/>
</dbReference>
<dbReference type="Gene3D" id="3.40.50.10810">
    <property type="entry name" value="Tandem AAA-ATPase domain"/>
    <property type="match status" value="1"/>
</dbReference>
<comment type="function">
    <text evidence="8">ATPase component of the INO80 complex which remodels chromatin by shifting nucleosomes and is involved in DNA repair.</text>
</comment>
<accession>A0A5D3BZ61</accession>
<dbReference type="GO" id="GO:0016887">
    <property type="term" value="F:ATP hydrolysis activity"/>
    <property type="evidence" value="ECO:0007669"/>
    <property type="project" value="TreeGrafter"/>
</dbReference>
<keyword evidence="2" id="KW-0547">Nucleotide-binding</keyword>
<dbReference type="GO" id="GO:0042393">
    <property type="term" value="F:histone binding"/>
    <property type="evidence" value="ECO:0007669"/>
    <property type="project" value="TreeGrafter"/>
</dbReference>
<comment type="caution">
    <text evidence="13">The sequence shown here is derived from an EMBL/GenBank/DDBJ whole genome shotgun (WGS) entry which is preliminary data.</text>
</comment>
<keyword evidence="7" id="KW-0539">Nucleus</keyword>
<comment type="domain">
    <text evidence="8">The DBINO region is involved in binding to DNA.</text>
</comment>
<feature type="domain" description="Helicase ATP-binding" evidence="11">
    <location>
        <begin position="532"/>
        <end position="624"/>
    </location>
</feature>
<dbReference type="InterPro" id="IPR050520">
    <property type="entry name" value="INO80/SWR1_helicase"/>
</dbReference>
<evidence type="ECO:0000256" key="2">
    <source>
        <dbReference type="ARBA" id="ARBA00022741"/>
    </source>
</evidence>
<dbReference type="GO" id="GO:0004386">
    <property type="term" value="F:helicase activity"/>
    <property type="evidence" value="ECO:0007669"/>
    <property type="project" value="UniProtKB-KW"/>
</dbReference>
<feature type="region of interest" description="Disordered" evidence="10">
    <location>
        <begin position="414"/>
        <end position="450"/>
    </location>
</feature>
<evidence type="ECO:0000256" key="6">
    <source>
        <dbReference type="ARBA" id="ARBA00023204"/>
    </source>
</evidence>
<dbReference type="EMBL" id="SSTD01014408">
    <property type="protein sequence ID" value="TYK04308.1"/>
    <property type="molecule type" value="Genomic_DNA"/>
</dbReference>
<dbReference type="InterPro" id="IPR014001">
    <property type="entry name" value="Helicase_ATP-bd"/>
</dbReference>
<evidence type="ECO:0000259" key="12">
    <source>
        <dbReference type="PROSITE" id="PS51413"/>
    </source>
</evidence>
<evidence type="ECO:0000256" key="5">
    <source>
        <dbReference type="ARBA" id="ARBA00023125"/>
    </source>
</evidence>
<dbReference type="Pfam" id="PF13892">
    <property type="entry name" value="DBINO"/>
    <property type="match status" value="1"/>
</dbReference>
<dbReference type="AlphaFoldDB" id="A0A5D3BZ61"/>
<dbReference type="Proteomes" id="UP000321947">
    <property type="component" value="Unassembled WGS sequence"/>
</dbReference>